<accession>A0A0R3D7A1</accession>
<dbReference type="NCBIfam" id="NF005559">
    <property type="entry name" value="PRK07231.1"/>
    <property type="match status" value="1"/>
</dbReference>
<dbReference type="GO" id="GO:0016616">
    <property type="term" value="F:oxidoreductase activity, acting on the CH-OH group of donors, NAD or NADP as acceptor"/>
    <property type="evidence" value="ECO:0007669"/>
    <property type="project" value="TreeGrafter"/>
</dbReference>
<gene>
    <name evidence="2" type="ORF">AOQ71_29435</name>
</gene>
<dbReference type="PANTHER" id="PTHR42760">
    <property type="entry name" value="SHORT-CHAIN DEHYDROGENASES/REDUCTASES FAMILY MEMBER"/>
    <property type="match status" value="1"/>
</dbReference>
<evidence type="ECO:0000313" key="3">
    <source>
        <dbReference type="Proteomes" id="UP000051936"/>
    </source>
</evidence>
<comment type="caution">
    <text evidence="2">The sequence shown here is derived from an EMBL/GenBank/DDBJ whole genome shotgun (WGS) entry which is preliminary data.</text>
</comment>
<dbReference type="SUPFAM" id="SSF51735">
    <property type="entry name" value="NAD(P)-binding Rossmann-fold domains"/>
    <property type="match status" value="1"/>
</dbReference>
<dbReference type="PRINTS" id="PR00081">
    <property type="entry name" value="GDHRDH"/>
</dbReference>
<dbReference type="PANTHER" id="PTHR42760:SF135">
    <property type="entry name" value="BLL7886 PROTEIN"/>
    <property type="match status" value="1"/>
</dbReference>
<protein>
    <submittedName>
        <fullName evidence="2">Dehydrogenase</fullName>
    </submittedName>
</protein>
<evidence type="ECO:0000256" key="1">
    <source>
        <dbReference type="ARBA" id="ARBA00006484"/>
    </source>
</evidence>
<keyword evidence="3" id="KW-1185">Reference proteome</keyword>
<comment type="similarity">
    <text evidence="1">Belongs to the short-chain dehydrogenases/reductases (SDR) family.</text>
</comment>
<evidence type="ECO:0000313" key="2">
    <source>
        <dbReference type="EMBL" id="KRQ04221.1"/>
    </source>
</evidence>
<dbReference type="Proteomes" id="UP000051936">
    <property type="component" value="Unassembled WGS sequence"/>
</dbReference>
<dbReference type="AlphaFoldDB" id="A0A0R3D7A1"/>
<sequence length="255" mass="26592">MALLANHIAVVTGAGSGIGRAIAAGYAREGAQVVLLDVNAATVAEAAEEIRKAGGKATSFALDVTRRDDCFALAKQVADKVGQVSILVNNAGITRRNAFTAETEAVAKDWNDIISLNLNGVFNITQAFLGPLRATKGRIVNIASIQSFVHLRTPSSAAYTTSKHGVLGFTKALAVELGREGVRVNAIGPGFIETNLNAHVRATNPALVQAFVDHTPLARTGKPEDIVGPAIFLASDLSSFVTGSIVMVDGGYRTV</sequence>
<dbReference type="FunFam" id="3.40.50.720:FF:000084">
    <property type="entry name" value="Short-chain dehydrogenase reductase"/>
    <property type="match status" value="1"/>
</dbReference>
<dbReference type="EMBL" id="LJYG01000106">
    <property type="protein sequence ID" value="KRQ04221.1"/>
    <property type="molecule type" value="Genomic_DNA"/>
</dbReference>
<proteinExistence type="inferred from homology"/>
<dbReference type="GO" id="GO:0030497">
    <property type="term" value="P:fatty acid elongation"/>
    <property type="evidence" value="ECO:0007669"/>
    <property type="project" value="TreeGrafter"/>
</dbReference>
<organism evidence="2 3">
    <name type="scientific">Bradyrhizobium manausense</name>
    <dbReference type="NCBI Taxonomy" id="989370"/>
    <lineage>
        <taxon>Bacteria</taxon>
        <taxon>Pseudomonadati</taxon>
        <taxon>Pseudomonadota</taxon>
        <taxon>Alphaproteobacteria</taxon>
        <taxon>Hyphomicrobiales</taxon>
        <taxon>Nitrobacteraceae</taxon>
        <taxon>Bradyrhizobium</taxon>
    </lineage>
</organism>
<dbReference type="InterPro" id="IPR036291">
    <property type="entry name" value="NAD(P)-bd_dom_sf"/>
</dbReference>
<dbReference type="Gene3D" id="3.40.50.720">
    <property type="entry name" value="NAD(P)-binding Rossmann-like Domain"/>
    <property type="match status" value="1"/>
</dbReference>
<name>A0A0R3D7A1_9BRAD</name>
<dbReference type="OrthoDB" id="198783at2"/>
<dbReference type="RefSeq" id="WP_057754208.1">
    <property type="nucleotide sequence ID" value="NZ_LJYG01000106.1"/>
</dbReference>
<dbReference type="InterPro" id="IPR002347">
    <property type="entry name" value="SDR_fam"/>
</dbReference>
<dbReference type="STRING" id="989370.AOQ71_29435"/>
<dbReference type="PRINTS" id="PR00080">
    <property type="entry name" value="SDRFAMILY"/>
</dbReference>
<dbReference type="Pfam" id="PF13561">
    <property type="entry name" value="adh_short_C2"/>
    <property type="match status" value="1"/>
</dbReference>
<reference evidence="2 3" key="1">
    <citation type="submission" date="2015-09" db="EMBL/GenBank/DDBJ databases">
        <title>Draft Genome Sequence of Bradyrhizobium manausense Strain BR 3351T, a Novel Symbiotic Nitrogen-Fixing Alphaproteobacterium Isolated from Brazilian Amazon Rain Forest.</title>
        <authorList>
            <person name="De Araujo J.L."/>
            <person name="Zilli J.E."/>
        </authorList>
    </citation>
    <scope>NUCLEOTIDE SEQUENCE [LARGE SCALE GENOMIC DNA]</scope>
    <source>
        <strain evidence="2 3">BR3351</strain>
    </source>
</reference>